<gene>
    <name evidence="2" type="ORF">QJS10_CPA10g00976</name>
</gene>
<name>A0AAV9DZG7_ACOCL</name>
<dbReference type="EMBL" id="JAUJYO010000010">
    <property type="protein sequence ID" value="KAK1306392.1"/>
    <property type="molecule type" value="Genomic_DNA"/>
</dbReference>
<evidence type="ECO:0000313" key="3">
    <source>
        <dbReference type="Proteomes" id="UP001180020"/>
    </source>
</evidence>
<feature type="compositionally biased region" description="Basic and acidic residues" evidence="1">
    <location>
        <begin position="26"/>
        <end position="40"/>
    </location>
</feature>
<dbReference type="AlphaFoldDB" id="A0AAV9DZG7"/>
<accession>A0AAV9DZG7</accession>
<protein>
    <submittedName>
        <fullName evidence="2">Uncharacterized protein</fullName>
    </submittedName>
</protein>
<comment type="caution">
    <text evidence="2">The sequence shown here is derived from an EMBL/GenBank/DDBJ whole genome shotgun (WGS) entry which is preliminary data.</text>
</comment>
<organism evidence="2 3">
    <name type="scientific">Acorus calamus</name>
    <name type="common">Sweet flag</name>
    <dbReference type="NCBI Taxonomy" id="4465"/>
    <lineage>
        <taxon>Eukaryota</taxon>
        <taxon>Viridiplantae</taxon>
        <taxon>Streptophyta</taxon>
        <taxon>Embryophyta</taxon>
        <taxon>Tracheophyta</taxon>
        <taxon>Spermatophyta</taxon>
        <taxon>Magnoliopsida</taxon>
        <taxon>Liliopsida</taxon>
        <taxon>Acoraceae</taxon>
        <taxon>Acorus</taxon>
    </lineage>
</organism>
<dbReference type="Proteomes" id="UP001180020">
    <property type="component" value="Unassembled WGS sequence"/>
</dbReference>
<reference evidence="2" key="1">
    <citation type="journal article" date="2023" name="Nat. Commun.">
        <title>Diploid and tetraploid genomes of Acorus and the evolution of monocots.</title>
        <authorList>
            <person name="Ma L."/>
            <person name="Liu K.W."/>
            <person name="Li Z."/>
            <person name="Hsiao Y.Y."/>
            <person name="Qi Y."/>
            <person name="Fu T."/>
            <person name="Tang G.D."/>
            <person name="Zhang D."/>
            <person name="Sun W.H."/>
            <person name="Liu D.K."/>
            <person name="Li Y."/>
            <person name="Chen G.Z."/>
            <person name="Liu X.D."/>
            <person name="Liao X.Y."/>
            <person name="Jiang Y.T."/>
            <person name="Yu X."/>
            <person name="Hao Y."/>
            <person name="Huang J."/>
            <person name="Zhao X.W."/>
            <person name="Ke S."/>
            <person name="Chen Y.Y."/>
            <person name="Wu W.L."/>
            <person name="Hsu J.L."/>
            <person name="Lin Y.F."/>
            <person name="Huang M.D."/>
            <person name="Li C.Y."/>
            <person name="Huang L."/>
            <person name="Wang Z.W."/>
            <person name="Zhao X."/>
            <person name="Zhong W.Y."/>
            <person name="Peng D.H."/>
            <person name="Ahmad S."/>
            <person name="Lan S."/>
            <person name="Zhang J.S."/>
            <person name="Tsai W.C."/>
            <person name="Van de Peer Y."/>
            <person name="Liu Z.J."/>
        </authorList>
    </citation>
    <scope>NUCLEOTIDE SEQUENCE</scope>
    <source>
        <strain evidence="2">CP</strain>
    </source>
</reference>
<feature type="region of interest" description="Disordered" evidence="1">
    <location>
        <begin position="14"/>
        <end position="40"/>
    </location>
</feature>
<evidence type="ECO:0000313" key="2">
    <source>
        <dbReference type="EMBL" id="KAK1306392.1"/>
    </source>
</evidence>
<proteinExistence type="predicted"/>
<keyword evidence="3" id="KW-1185">Reference proteome</keyword>
<feature type="region of interest" description="Disordered" evidence="1">
    <location>
        <begin position="93"/>
        <end position="124"/>
    </location>
</feature>
<evidence type="ECO:0000256" key="1">
    <source>
        <dbReference type="SAM" id="MobiDB-lite"/>
    </source>
</evidence>
<sequence>MGAFLPCHQLFIPPHPTSKNLGVGQKTREKERLREKGESRERERWLLVVNGDGGAAVAPVQGEEPAGLARGAAGHRGLQHHRRVLAAAPRQVVCRARAHHAASSDHHPPPPSSSSSSSSSSIGGAADQIPWIVKVGTQIQPL</sequence>
<reference evidence="2" key="2">
    <citation type="submission" date="2023-06" db="EMBL/GenBank/DDBJ databases">
        <authorList>
            <person name="Ma L."/>
            <person name="Liu K.-W."/>
            <person name="Li Z."/>
            <person name="Hsiao Y.-Y."/>
            <person name="Qi Y."/>
            <person name="Fu T."/>
            <person name="Tang G."/>
            <person name="Zhang D."/>
            <person name="Sun W.-H."/>
            <person name="Liu D.-K."/>
            <person name="Li Y."/>
            <person name="Chen G.-Z."/>
            <person name="Liu X.-D."/>
            <person name="Liao X.-Y."/>
            <person name="Jiang Y.-T."/>
            <person name="Yu X."/>
            <person name="Hao Y."/>
            <person name="Huang J."/>
            <person name="Zhao X.-W."/>
            <person name="Ke S."/>
            <person name="Chen Y.-Y."/>
            <person name="Wu W.-L."/>
            <person name="Hsu J.-L."/>
            <person name="Lin Y.-F."/>
            <person name="Huang M.-D."/>
            <person name="Li C.-Y."/>
            <person name="Huang L."/>
            <person name="Wang Z.-W."/>
            <person name="Zhao X."/>
            <person name="Zhong W.-Y."/>
            <person name="Peng D.-H."/>
            <person name="Ahmad S."/>
            <person name="Lan S."/>
            <person name="Zhang J.-S."/>
            <person name="Tsai W.-C."/>
            <person name="Van De Peer Y."/>
            <person name="Liu Z.-J."/>
        </authorList>
    </citation>
    <scope>NUCLEOTIDE SEQUENCE</scope>
    <source>
        <strain evidence="2">CP</strain>
        <tissue evidence="2">Leaves</tissue>
    </source>
</reference>